<dbReference type="InterPro" id="IPR021150">
    <property type="entry name" value="Ubiq_cyt_c_chap"/>
</dbReference>
<dbReference type="EMBL" id="UOEF01000314">
    <property type="protein sequence ID" value="VAW00959.1"/>
    <property type="molecule type" value="Genomic_DNA"/>
</dbReference>
<proteinExistence type="predicted"/>
<reference evidence="2" key="1">
    <citation type="submission" date="2018-06" db="EMBL/GenBank/DDBJ databases">
        <authorList>
            <person name="Zhirakovskaya E."/>
        </authorList>
    </citation>
    <scope>NUCLEOTIDE SEQUENCE</scope>
</reference>
<protein>
    <recommendedName>
        <fullName evidence="1">Ubiquinol-cytochrome c chaperone domain-containing protein</fullName>
    </recommendedName>
</protein>
<evidence type="ECO:0000259" key="1">
    <source>
        <dbReference type="Pfam" id="PF03981"/>
    </source>
</evidence>
<dbReference type="AlphaFoldDB" id="A0A3B0SJK0"/>
<name>A0A3B0SJK0_9ZZZZ</name>
<accession>A0A3B0SJK0</accession>
<sequence length="68" mass="7602">GGRLGAYRDALKGDHDLKDALHRNLYRGEEVDIKALEFVSEKLRNFFDQLMAIETDAIIAGDILGPQT</sequence>
<feature type="domain" description="Ubiquinol-cytochrome c chaperone" evidence="1">
    <location>
        <begin position="2"/>
        <end position="62"/>
    </location>
</feature>
<feature type="non-terminal residue" evidence="2">
    <location>
        <position position="1"/>
    </location>
</feature>
<dbReference type="Pfam" id="PF03981">
    <property type="entry name" value="Ubiq_cyt_C_chap"/>
    <property type="match status" value="1"/>
</dbReference>
<evidence type="ECO:0000313" key="2">
    <source>
        <dbReference type="EMBL" id="VAW00959.1"/>
    </source>
</evidence>
<gene>
    <name evidence="2" type="ORF">MNBD_ALPHA04-2257</name>
</gene>
<organism evidence="2">
    <name type="scientific">hydrothermal vent metagenome</name>
    <dbReference type="NCBI Taxonomy" id="652676"/>
    <lineage>
        <taxon>unclassified sequences</taxon>
        <taxon>metagenomes</taxon>
        <taxon>ecological metagenomes</taxon>
    </lineage>
</organism>